<reference evidence="4" key="1">
    <citation type="submission" date="2016-10" db="EMBL/GenBank/DDBJ databases">
        <authorList>
            <person name="de Groot N.N."/>
        </authorList>
    </citation>
    <scope>NUCLEOTIDE SEQUENCE [LARGE SCALE GENOMIC DNA]</scope>
    <source>
        <strain evidence="4">CGMCC 1.10697</strain>
    </source>
</reference>
<evidence type="ECO:0000313" key="3">
    <source>
        <dbReference type="EMBL" id="PKH38933.1"/>
    </source>
</evidence>
<feature type="chain" id="PRO_5011611915" description="Colicin import membrane protein" evidence="2">
    <location>
        <begin position="29"/>
        <end position="131"/>
    </location>
</feature>
<evidence type="ECO:0000256" key="1">
    <source>
        <dbReference type="SAM" id="MobiDB-lite"/>
    </source>
</evidence>
<dbReference type="EMBL" id="FOKC01000003">
    <property type="protein sequence ID" value="SFB10470.1"/>
    <property type="molecule type" value="Genomic_DNA"/>
</dbReference>
<feature type="compositionally biased region" description="Basic and acidic residues" evidence="1">
    <location>
        <begin position="85"/>
        <end position="100"/>
    </location>
</feature>
<feature type="signal peptide" evidence="2">
    <location>
        <begin position="1"/>
        <end position="28"/>
    </location>
</feature>
<keyword evidence="2" id="KW-0732">Signal</keyword>
<gene>
    <name evidence="3" type="ORF">CXG46_14430</name>
    <name evidence="4" type="ORF">SAMN05192575_103395</name>
</gene>
<evidence type="ECO:0000313" key="4">
    <source>
        <dbReference type="EMBL" id="SFB10470.1"/>
    </source>
</evidence>
<protein>
    <recommendedName>
        <fullName evidence="7">Colicin import membrane protein</fullName>
    </recommendedName>
</protein>
<dbReference type="Proteomes" id="UP000199113">
    <property type="component" value="Unassembled WGS sequence"/>
</dbReference>
<evidence type="ECO:0000313" key="5">
    <source>
        <dbReference type="Proteomes" id="UP000199113"/>
    </source>
</evidence>
<sequence>MYRSSRIAGLTATAVITLAGAFSAAAHADDTTATDPCAQQQAQVEKAQGALERVTAVFARQQARVEKTKEVVVEASAGREKAAARRALADAKQDRDDTQVTKRAQQQRLAKAQQRLTACQTLETTEAPVPA</sequence>
<name>A0A1I0YD90_9ACTN</name>
<proteinExistence type="predicted"/>
<evidence type="ECO:0008006" key="7">
    <source>
        <dbReference type="Google" id="ProtNLM"/>
    </source>
</evidence>
<evidence type="ECO:0000313" key="6">
    <source>
        <dbReference type="Proteomes" id="UP000233565"/>
    </source>
</evidence>
<dbReference type="AlphaFoldDB" id="A0A1I0YD90"/>
<dbReference type="RefSeq" id="WP_091197862.1">
    <property type="nucleotide sequence ID" value="NZ_FOKC01000003.1"/>
</dbReference>
<keyword evidence="6" id="KW-1185">Reference proteome</keyword>
<reference evidence="3 6" key="2">
    <citation type="submission" date="2017-12" db="EMBL/GenBank/DDBJ databases">
        <title>Pharmacopeia of the Arctic Ocean.</title>
        <authorList>
            <person name="Collins E."/>
            <person name="Ducluzeau A.-L."/>
        </authorList>
    </citation>
    <scope>NUCLEOTIDE SEQUENCE [LARGE SCALE GENOMIC DNA]</scope>
    <source>
        <strain evidence="3 6">DSM 23325</strain>
    </source>
</reference>
<accession>A0A1I0YD90</accession>
<dbReference type="OrthoDB" id="3790063at2"/>
<evidence type="ECO:0000256" key="2">
    <source>
        <dbReference type="SAM" id="SignalP"/>
    </source>
</evidence>
<organism evidence="4 5">
    <name type="scientific">Nocardioides alpinus</name>
    <dbReference type="NCBI Taxonomy" id="748909"/>
    <lineage>
        <taxon>Bacteria</taxon>
        <taxon>Bacillati</taxon>
        <taxon>Actinomycetota</taxon>
        <taxon>Actinomycetes</taxon>
        <taxon>Propionibacteriales</taxon>
        <taxon>Nocardioidaceae</taxon>
        <taxon>Nocardioides</taxon>
    </lineage>
</organism>
<dbReference type="STRING" id="748909.SAMN05192575_103395"/>
<dbReference type="Proteomes" id="UP000233565">
    <property type="component" value="Unassembled WGS sequence"/>
</dbReference>
<dbReference type="EMBL" id="PJBV01000032">
    <property type="protein sequence ID" value="PKH38933.1"/>
    <property type="molecule type" value="Genomic_DNA"/>
</dbReference>
<feature type="region of interest" description="Disordered" evidence="1">
    <location>
        <begin position="85"/>
        <end position="104"/>
    </location>
</feature>